<protein>
    <submittedName>
        <fullName evidence="3">Uncharacterized protein</fullName>
    </submittedName>
</protein>
<sequence length="80" mass="8268">MERRLVRKLGLMLAATGLAGALMLSTGSAAAEPPLPGPPAPIDPMAMPGSPPEPFVLSPDSIQGPLSLNPWIDPVEVRSD</sequence>
<organism evidence="3 4">
    <name type="scientific">Mycolicibacterium gilvum (strain DSM 45189 / LMG 24558 / Spyr1)</name>
    <name type="common">Mycobacterium gilvum</name>
    <dbReference type="NCBI Taxonomy" id="278137"/>
    <lineage>
        <taxon>Bacteria</taxon>
        <taxon>Bacillati</taxon>
        <taxon>Actinomycetota</taxon>
        <taxon>Actinomycetes</taxon>
        <taxon>Mycobacteriales</taxon>
        <taxon>Mycobacteriaceae</taxon>
        <taxon>Mycolicibacterium</taxon>
    </lineage>
</organism>
<evidence type="ECO:0000256" key="2">
    <source>
        <dbReference type="SAM" id="SignalP"/>
    </source>
</evidence>
<evidence type="ECO:0000313" key="3">
    <source>
        <dbReference type="EMBL" id="ADU01908.1"/>
    </source>
</evidence>
<gene>
    <name evidence="3" type="ordered locus">Mspyr1_53830</name>
</gene>
<accession>E6TPY5</accession>
<dbReference type="KEGG" id="msp:Mspyr1_53830"/>
<evidence type="ECO:0000313" key="4">
    <source>
        <dbReference type="Proteomes" id="UP000008916"/>
    </source>
</evidence>
<dbReference type="EMBL" id="CP002386">
    <property type="protein sequence ID" value="ADU01908.1"/>
    <property type="molecule type" value="Genomic_DNA"/>
</dbReference>
<feature type="region of interest" description="Disordered" evidence="1">
    <location>
        <begin position="28"/>
        <end position="70"/>
    </location>
</feature>
<dbReference type="HOGENOM" id="CLU_2585968_0_0_11"/>
<dbReference type="AlphaFoldDB" id="E6TPY5"/>
<name>E6TPY5_MYCSR</name>
<keyword evidence="3" id="KW-0614">Plasmid</keyword>
<feature type="compositionally biased region" description="Pro residues" evidence="1">
    <location>
        <begin position="33"/>
        <end position="42"/>
    </location>
</feature>
<evidence type="ECO:0000256" key="1">
    <source>
        <dbReference type="SAM" id="MobiDB-lite"/>
    </source>
</evidence>
<proteinExistence type="predicted"/>
<feature type="signal peptide" evidence="2">
    <location>
        <begin position="1"/>
        <end position="30"/>
    </location>
</feature>
<reference evidence="3 4" key="1">
    <citation type="journal article" date="2011" name="Stand. Genomic Sci.">
        <title>Complete genome sequence of Mycobacterium sp. strain (Spyr1) and reclassification to Mycobacterium gilvum Spyr1.</title>
        <authorList>
            <person name="Kallimanis A."/>
            <person name="Karabika E."/>
            <person name="Mavromatis K."/>
            <person name="Lapidus A."/>
            <person name="Labutti K.M."/>
            <person name="Liolios K."/>
            <person name="Ivanova N."/>
            <person name="Goodwin L."/>
            <person name="Woyke T."/>
            <person name="Velentzas A.D."/>
            <person name="Perisynakis A."/>
            <person name="Ouzounis C.C."/>
            <person name="Kyrpides N.C."/>
            <person name="Koukkou A.I."/>
            <person name="Drainas C."/>
        </authorList>
    </citation>
    <scope>NUCLEOTIDE SEQUENCE [LARGE SCALE GENOMIC DNA]</scope>
    <source>
        <strain evidence="4">DSM 45189 / LMG 24558 / Spyr1</strain>
    </source>
</reference>
<keyword evidence="2" id="KW-0732">Signal</keyword>
<geneLocation type="plasmid" evidence="3 4">
    <name>pMSPYR101</name>
</geneLocation>
<keyword evidence="4" id="KW-1185">Reference proteome</keyword>
<dbReference type="Proteomes" id="UP000008916">
    <property type="component" value="Plasmid pMSPYR101"/>
</dbReference>
<feature type="chain" id="PRO_5003212162" evidence="2">
    <location>
        <begin position="31"/>
        <end position="80"/>
    </location>
</feature>